<evidence type="ECO:0000313" key="1">
    <source>
        <dbReference type="EMBL" id="GCC51209.1"/>
    </source>
</evidence>
<name>A0A401U8K1_9BACT</name>
<sequence>MRTLLASLLTLVLLVGAQVLVYAQESNTRQYGTLEGQSENRYYESNAEGDPNTFKTVLKSDSASIKTPLKKIAADSQKAGKKPEDDAVPFNFLYYIIQRFKTSDIIE</sequence>
<protein>
    <submittedName>
        <fullName evidence="1">Uncharacterized protein</fullName>
    </submittedName>
</protein>
<comment type="caution">
    <text evidence="1">The sequence shown here is derived from an EMBL/GenBank/DDBJ whole genome shotgun (WGS) entry which is preliminary data.</text>
</comment>
<dbReference type="OrthoDB" id="982660at2"/>
<reference evidence="1 2" key="1">
    <citation type="submission" date="2018-11" db="EMBL/GenBank/DDBJ databases">
        <title>Chryseotalea sanarue gen. nov., sp., nov., a member of the family Cytophagaceae, isolated from a brackish lake in Hamamatsu Japan.</title>
        <authorList>
            <person name="Maejima Y."/>
            <person name="Iino T."/>
            <person name="Muraguchi Y."/>
            <person name="Fukuda K."/>
            <person name="Ohkuma M."/>
            <person name="Moriuchi R."/>
            <person name="Dohra H."/>
            <person name="Kimbara K."/>
            <person name="Shintani M."/>
        </authorList>
    </citation>
    <scope>NUCLEOTIDE SEQUENCE [LARGE SCALE GENOMIC DNA]</scope>
    <source>
        <strain evidence="1 2">Ys</strain>
    </source>
</reference>
<organism evidence="1 2">
    <name type="scientific">Chryseotalea sanaruensis</name>
    <dbReference type="NCBI Taxonomy" id="2482724"/>
    <lineage>
        <taxon>Bacteria</taxon>
        <taxon>Pseudomonadati</taxon>
        <taxon>Bacteroidota</taxon>
        <taxon>Cytophagia</taxon>
        <taxon>Cytophagales</taxon>
        <taxon>Chryseotaleaceae</taxon>
        <taxon>Chryseotalea</taxon>
    </lineage>
</organism>
<evidence type="ECO:0000313" key="2">
    <source>
        <dbReference type="Proteomes" id="UP000288227"/>
    </source>
</evidence>
<dbReference type="Proteomes" id="UP000288227">
    <property type="component" value="Unassembled WGS sequence"/>
</dbReference>
<dbReference type="RefSeq" id="WP_127121842.1">
    <property type="nucleotide sequence ID" value="NZ_BHXQ01000002.1"/>
</dbReference>
<proteinExistence type="predicted"/>
<accession>A0A401U8K1</accession>
<dbReference type="EMBL" id="BHXQ01000002">
    <property type="protein sequence ID" value="GCC51209.1"/>
    <property type="molecule type" value="Genomic_DNA"/>
</dbReference>
<dbReference type="AlphaFoldDB" id="A0A401U8K1"/>
<keyword evidence="2" id="KW-1185">Reference proteome</keyword>
<gene>
    <name evidence="1" type="ORF">SanaruYs_14290</name>
</gene>